<gene>
    <name evidence="2" type="ORF">KCMC57_63730</name>
</gene>
<reference evidence="2" key="1">
    <citation type="submission" date="2024-07" db="EMBL/GenBank/DDBJ databases">
        <title>Complete genome sequences of cellulolytic bacteria, Kitasatospora sp. CMC57 and Streptomyces sp. CMC78, isolated from Japanese agricultural soil.</title>
        <authorList>
            <person name="Hashimoto T."/>
            <person name="Ito M."/>
            <person name="Iwamoto M."/>
            <person name="Fukahori D."/>
            <person name="Shoda T."/>
            <person name="Sakoda M."/>
            <person name="Morohoshi T."/>
            <person name="Mitsuboshi M."/>
            <person name="Nishizawa T."/>
        </authorList>
    </citation>
    <scope>NUCLEOTIDE SEQUENCE</scope>
    <source>
        <strain evidence="2">CMC57</strain>
        <plasmid evidence="2">pCMC57_01</plasmid>
    </source>
</reference>
<keyword evidence="2" id="KW-0614">Plasmid</keyword>
<dbReference type="KEGG" id="kic:KCMC57_63730"/>
<dbReference type="EMBL" id="AP035882">
    <property type="protein sequence ID" value="BFP50005.1"/>
    <property type="molecule type" value="Genomic_DNA"/>
</dbReference>
<evidence type="ECO:0008006" key="3">
    <source>
        <dbReference type="Google" id="ProtNLM"/>
    </source>
</evidence>
<name>A0AB33KEW8_9ACTN</name>
<dbReference type="AlphaFoldDB" id="A0AB33KEW8"/>
<evidence type="ECO:0000256" key="1">
    <source>
        <dbReference type="SAM" id="MobiDB-lite"/>
    </source>
</evidence>
<organism evidence="2">
    <name type="scientific">Kitasatospora sp. CMC57</name>
    <dbReference type="NCBI Taxonomy" id="3231513"/>
    <lineage>
        <taxon>Bacteria</taxon>
        <taxon>Bacillati</taxon>
        <taxon>Actinomycetota</taxon>
        <taxon>Actinomycetes</taxon>
        <taxon>Kitasatosporales</taxon>
        <taxon>Streptomycetaceae</taxon>
        <taxon>Kitasatospora</taxon>
    </lineage>
</organism>
<sequence length="148" mass="16349">MTAELLAFLRARLNDTARKAQAAIRDGAARWHAELNREYDGYAVADEHGEPVAYNEGAPSIAQATHIAEHDPARVLAEVDAKRRIIDEHADDFGDCRVCADPATSSDDVDGNRDWSRTAKPSPCQTLRLLALPYAGHPDYRPEWVPDS</sequence>
<dbReference type="RefSeq" id="WP_407992396.1">
    <property type="nucleotide sequence ID" value="NZ_AP035882.1"/>
</dbReference>
<dbReference type="InterPro" id="IPR046193">
    <property type="entry name" value="DUF6221"/>
</dbReference>
<accession>A0AB33KEW8</accession>
<evidence type="ECO:0000313" key="2">
    <source>
        <dbReference type="EMBL" id="BFP50005.1"/>
    </source>
</evidence>
<dbReference type="Pfam" id="PF19730">
    <property type="entry name" value="DUF6221"/>
    <property type="match status" value="1"/>
</dbReference>
<protein>
    <recommendedName>
        <fullName evidence="3">DksA C4-type domain-containing protein</fullName>
    </recommendedName>
</protein>
<feature type="region of interest" description="Disordered" evidence="1">
    <location>
        <begin position="101"/>
        <end position="120"/>
    </location>
</feature>
<proteinExistence type="predicted"/>
<geneLocation type="plasmid" evidence="2">
    <name>pCMC57_01</name>
</geneLocation>